<proteinExistence type="predicted"/>
<gene>
    <name evidence="1" type="ORF">BLNAU_6809</name>
</gene>
<dbReference type="Proteomes" id="UP001281761">
    <property type="component" value="Unassembled WGS sequence"/>
</dbReference>
<protein>
    <submittedName>
        <fullName evidence="1">Uncharacterized protein</fullName>
    </submittedName>
</protein>
<evidence type="ECO:0000313" key="2">
    <source>
        <dbReference type="Proteomes" id="UP001281761"/>
    </source>
</evidence>
<keyword evidence="2" id="KW-1185">Reference proteome</keyword>
<reference evidence="1 2" key="1">
    <citation type="journal article" date="2022" name="bioRxiv">
        <title>Genomics of Preaxostyla Flagellates Illuminates Evolutionary Transitions and the Path Towards Mitochondrial Loss.</title>
        <authorList>
            <person name="Novak L.V.F."/>
            <person name="Treitli S.C."/>
            <person name="Pyrih J."/>
            <person name="Halakuc P."/>
            <person name="Pipaliya S.V."/>
            <person name="Vacek V."/>
            <person name="Brzon O."/>
            <person name="Soukal P."/>
            <person name="Eme L."/>
            <person name="Dacks J.B."/>
            <person name="Karnkowska A."/>
            <person name="Elias M."/>
            <person name="Hampl V."/>
        </authorList>
    </citation>
    <scope>NUCLEOTIDE SEQUENCE [LARGE SCALE GENOMIC DNA]</scope>
    <source>
        <strain evidence="1">NAU3</strain>
        <tissue evidence="1">Gut</tissue>
    </source>
</reference>
<dbReference type="EMBL" id="JARBJD010000039">
    <property type="protein sequence ID" value="KAK2958322.1"/>
    <property type="molecule type" value="Genomic_DNA"/>
</dbReference>
<sequence length="117" mass="12853">MLQLYVSNLLETLKVDDENRIVSSLRILQNISSISSTLHLANPDYFVEMFNLTKGILPPPAVVTTLARGSLSPSIAVSVASLTTLVRIVQGHPTALTLIPHQIFQTHSEFPQQADNF</sequence>
<name>A0ABQ9Y3J7_9EUKA</name>
<accession>A0ABQ9Y3J7</accession>
<evidence type="ECO:0000313" key="1">
    <source>
        <dbReference type="EMBL" id="KAK2958322.1"/>
    </source>
</evidence>
<organism evidence="1 2">
    <name type="scientific">Blattamonas nauphoetae</name>
    <dbReference type="NCBI Taxonomy" id="2049346"/>
    <lineage>
        <taxon>Eukaryota</taxon>
        <taxon>Metamonada</taxon>
        <taxon>Preaxostyla</taxon>
        <taxon>Oxymonadida</taxon>
        <taxon>Blattamonas</taxon>
    </lineage>
</organism>
<comment type="caution">
    <text evidence="1">The sequence shown here is derived from an EMBL/GenBank/DDBJ whole genome shotgun (WGS) entry which is preliminary data.</text>
</comment>